<reference evidence="5" key="1">
    <citation type="journal article" date="2023" name="Nat. Commun.">
        <title>Diploid and tetraploid genomes of Acorus and the evolution of monocots.</title>
        <authorList>
            <person name="Ma L."/>
            <person name="Liu K.W."/>
            <person name="Li Z."/>
            <person name="Hsiao Y.Y."/>
            <person name="Qi Y."/>
            <person name="Fu T."/>
            <person name="Tang G.D."/>
            <person name="Zhang D."/>
            <person name="Sun W.H."/>
            <person name="Liu D.K."/>
            <person name="Li Y."/>
            <person name="Chen G.Z."/>
            <person name="Liu X.D."/>
            <person name="Liao X.Y."/>
            <person name="Jiang Y.T."/>
            <person name="Yu X."/>
            <person name="Hao Y."/>
            <person name="Huang J."/>
            <person name="Zhao X.W."/>
            <person name="Ke S."/>
            <person name="Chen Y.Y."/>
            <person name="Wu W.L."/>
            <person name="Hsu J.L."/>
            <person name="Lin Y.F."/>
            <person name="Huang M.D."/>
            <person name="Li C.Y."/>
            <person name="Huang L."/>
            <person name="Wang Z.W."/>
            <person name="Zhao X."/>
            <person name="Zhong W.Y."/>
            <person name="Peng D.H."/>
            <person name="Ahmad S."/>
            <person name="Lan S."/>
            <person name="Zhang J.S."/>
            <person name="Tsai W.C."/>
            <person name="Van de Peer Y."/>
            <person name="Liu Z.J."/>
        </authorList>
    </citation>
    <scope>NUCLEOTIDE SEQUENCE</scope>
    <source>
        <strain evidence="5">SCP</strain>
    </source>
</reference>
<dbReference type="PANTHER" id="PTHR46009">
    <property type="entry name" value="VACUOLAR PROTEIN SORTING-ASSOCIATED PROTEIN VTA1 HOMOLOG"/>
    <property type="match status" value="1"/>
</dbReference>
<protein>
    <submittedName>
        <fullName evidence="5">Callose synthase 6</fullName>
    </submittedName>
</protein>
<dbReference type="EMBL" id="JAUJYN010000013">
    <property type="protein sequence ID" value="KAK1258886.1"/>
    <property type="molecule type" value="Genomic_DNA"/>
</dbReference>
<accession>A0AAV9A3Z8</accession>
<sequence length="123" mass="13501">MASSSGTKSGPEGGGAPPKKSLSRRMTRMPTMVDVPEDEATGDSERVPASLKSIAPILRVANEIEELNGRVAYLCRFHAFEKAHNLDSISSGRGVRQFKTYLLHRLEKSMMSTESEDMSLTDE</sequence>
<dbReference type="InterPro" id="IPR039431">
    <property type="entry name" value="Vta1/CALS_N"/>
</dbReference>
<evidence type="ECO:0000256" key="3">
    <source>
        <dbReference type="SAM" id="MobiDB-lite"/>
    </source>
</evidence>
<name>A0AAV9A3Z8_ACOGR</name>
<evidence type="ECO:0000256" key="2">
    <source>
        <dbReference type="ARBA" id="ARBA00023136"/>
    </source>
</evidence>
<keyword evidence="6" id="KW-1185">Reference proteome</keyword>
<reference evidence="5" key="2">
    <citation type="submission" date="2023-06" db="EMBL/GenBank/DDBJ databases">
        <authorList>
            <person name="Ma L."/>
            <person name="Liu K.-W."/>
            <person name="Li Z."/>
            <person name="Hsiao Y.-Y."/>
            <person name="Qi Y."/>
            <person name="Fu T."/>
            <person name="Tang G."/>
            <person name="Zhang D."/>
            <person name="Sun W.-H."/>
            <person name="Liu D.-K."/>
            <person name="Li Y."/>
            <person name="Chen G.-Z."/>
            <person name="Liu X.-D."/>
            <person name="Liao X.-Y."/>
            <person name="Jiang Y.-T."/>
            <person name="Yu X."/>
            <person name="Hao Y."/>
            <person name="Huang J."/>
            <person name="Zhao X.-W."/>
            <person name="Ke S."/>
            <person name="Chen Y.-Y."/>
            <person name="Wu W.-L."/>
            <person name="Hsu J.-L."/>
            <person name="Lin Y.-F."/>
            <person name="Huang M.-D."/>
            <person name="Li C.-Y."/>
            <person name="Huang L."/>
            <person name="Wang Z.-W."/>
            <person name="Zhao X."/>
            <person name="Zhong W.-Y."/>
            <person name="Peng D.-H."/>
            <person name="Ahmad S."/>
            <person name="Lan S."/>
            <person name="Zhang J.-S."/>
            <person name="Tsai W.-C."/>
            <person name="Van De Peer Y."/>
            <person name="Liu Z.-J."/>
        </authorList>
    </citation>
    <scope>NUCLEOTIDE SEQUENCE</scope>
    <source>
        <strain evidence="5">SCP</strain>
        <tissue evidence="5">Leaves</tissue>
    </source>
</reference>
<proteinExistence type="predicted"/>
<evidence type="ECO:0000256" key="1">
    <source>
        <dbReference type="ARBA" id="ARBA00004308"/>
    </source>
</evidence>
<dbReference type="InterPro" id="IPR023175">
    <property type="entry name" value="Vta1/CALS_N_sf"/>
</dbReference>
<dbReference type="GO" id="GO:0005771">
    <property type="term" value="C:multivesicular body"/>
    <property type="evidence" value="ECO:0007669"/>
    <property type="project" value="TreeGrafter"/>
</dbReference>
<dbReference type="GO" id="GO:0032511">
    <property type="term" value="P:late endosome to vacuole transport via multivesicular body sorting pathway"/>
    <property type="evidence" value="ECO:0007669"/>
    <property type="project" value="InterPro"/>
</dbReference>
<feature type="region of interest" description="Disordered" evidence="3">
    <location>
        <begin position="1"/>
        <end position="47"/>
    </location>
</feature>
<dbReference type="PANTHER" id="PTHR46009:SF1">
    <property type="entry name" value="VACUOLAR PROTEIN SORTING-ASSOCIATED PROTEIN VTA1 HOMOLOG"/>
    <property type="match status" value="1"/>
</dbReference>
<gene>
    <name evidence="5" type="ORF">QJS04_geneDACA019302</name>
</gene>
<comment type="caution">
    <text evidence="5">The sequence shown here is derived from an EMBL/GenBank/DDBJ whole genome shotgun (WGS) entry which is preliminary data.</text>
</comment>
<dbReference type="Pfam" id="PF04652">
    <property type="entry name" value="Vta1"/>
    <property type="match status" value="1"/>
</dbReference>
<keyword evidence="2" id="KW-0472">Membrane</keyword>
<feature type="domain" description="Vta1/callose synthase N-terminal" evidence="4">
    <location>
        <begin position="53"/>
        <end position="117"/>
    </location>
</feature>
<evidence type="ECO:0000313" key="5">
    <source>
        <dbReference type="EMBL" id="KAK1258886.1"/>
    </source>
</evidence>
<evidence type="ECO:0000259" key="4">
    <source>
        <dbReference type="Pfam" id="PF04652"/>
    </source>
</evidence>
<dbReference type="Gene3D" id="1.25.40.270">
    <property type="entry name" value="Vacuolar protein sorting-associated protein vta1"/>
    <property type="match status" value="1"/>
</dbReference>
<dbReference type="InterPro" id="IPR044538">
    <property type="entry name" value="Vta1-like"/>
</dbReference>
<evidence type="ECO:0000313" key="6">
    <source>
        <dbReference type="Proteomes" id="UP001179952"/>
    </source>
</evidence>
<comment type="subcellular location">
    <subcellularLocation>
        <location evidence="1">Endomembrane system</location>
    </subcellularLocation>
</comment>
<dbReference type="AlphaFoldDB" id="A0AAV9A3Z8"/>
<dbReference type="Proteomes" id="UP001179952">
    <property type="component" value="Unassembled WGS sequence"/>
</dbReference>
<organism evidence="5 6">
    <name type="scientific">Acorus gramineus</name>
    <name type="common">Dwarf sweet flag</name>
    <dbReference type="NCBI Taxonomy" id="55184"/>
    <lineage>
        <taxon>Eukaryota</taxon>
        <taxon>Viridiplantae</taxon>
        <taxon>Streptophyta</taxon>
        <taxon>Embryophyta</taxon>
        <taxon>Tracheophyta</taxon>
        <taxon>Spermatophyta</taxon>
        <taxon>Magnoliopsida</taxon>
        <taxon>Liliopsida</taxon>
        <taxon>Acoraceae</taxon>
        <taxon>Acorus</taxon>
    </lineage>
</organism>